<evidence type="ECO:0000256" key="2">
    <source>
        <dbReference type="ARBA" id="ARBA00022737"/>
    </source>
</evidence>
<accession>A0A3Q7XTP4</accession>
<protein>
    <submittedName>
        <fullName evidence="5">Cysteine-rich receptor-like protein kinase 25</fullName>
    </submittedName>
</protein>
<keyword evidence="4" id="KW-1185">Reference proteome</keyword>
<dbReference type="PANTHER" id="PTHR32099:SF110">
    <property type="entry name" value="CYSTEINE-RICH RECEPTOR-KINASE-LIKE PROTEIN"/>
    <property type="match status" value="1"/>
</dbReference>
<dbReference type="OrthoDB" id="1429918at2759"/>
<dbReference type="PANTHER" id="PTHR32099">
    <property type="entry name" value="CYSTEINE-RICH REPEAT SECRETORY PROTEIN"/>
    <property type="match status" value="1"/>
</dbReference>
<proteinExistence type="predicted"/>
<reference evidence="5" key="1">
    <citation type="submission" date="2025-08" db="UniProtKB">
        <authorList>
            <consortium name="RefSeq"/>
        </authorList>
    </citation>
    <scope>IDENTIFICATION</scope>
    <source>
        <tissue evidence="5">Etiolated seedlings</tissue>
    </source>
</reference>
<organism evidence="4 5">
    <name type="scientific">Cicer arietinum</name>
    <name type="common">Chickpea</name>
    <name type="synonym">Garbanzo</name>
    <dbReference type="NCBI Taxonomy" id="3827"/>
    <lineage>
        <taxon>Eukaryota</taxon>
        <taxon>Viridiplantae</taxon>
        <taxon>Streptophyta</taxon>
        <taxon>Embryophyta</taxon>
        <taxon>Tracheophyta</taxon>
        <taxon>Spermatophyta</taxon>
        <taxon>Magnoliopsida</taxon>
        <taxon>eudicotyledons</taxon>
        <taxon>Gunneridae</taxon>
        <taxon>Pentapetalae</taxon>
        <taxon>rosids</taxon>
        <taxon>fabids</taxon>
        <taxon>Fabales</taxon>
        <taxon>Fabaceae</taxon>
        <taxon>Papilionoideae</taxon>
        <taxon>50 kb inversion clade</taxon>
        <taxon>NPAAA clade</taxon>
        <taxon>Hologalegina</taxon>
        <taxon>IRL clade</taxon>
        <taxon>Cicereae</taxon>
        <taxon>Cicer</taxon>
    </lineage>
</organism>
<dbReference type="InterPro" id="IPR002902">
    <property type="entry name" value="GNK2"/>
</dbReference>
<keyword evidence="1" id="KW-0732">Signal</keyword>
<evidence type="ECO:0000259" key="3">
    <source>
        <dbReference type="PROSITE" id="PS51473"/>
    </source>
</evidence>
<dbReference type="STRING" id="3827.A0A3Q7XTP4"/>
<name>A0A3Q7XTP4_CICAR</name>
<dbReference type="Pfam" id="PF01657">
    <property type="entry name" value="Stress-antifung"/>
    <property type="match status" value="2"/>
</dbReference>
<feature type="domain" description="Gnk2-homologous" evidence="3">
    <location>
        <begin position="107"/>
        <end position="197"/>
    </location>
</feature>
<dbReference type="RefSeq" id="XP_027187266.1">
    <property type="nucleotide sequence ID" value="XM_027331465.1"/>
</dbReference>
<dbReference type="Proteomes" id="UP000087171">
    <property type="component" value="Unplaced"/>
</dbReference>
<dbReference type="Gene3D" id="3.30.430.20">
    <property type="entry name" value="Gnk2 domain, C-X8-C-X2-C motif"/>
    <property type="match status" value="2"/>
</dbReference>
<evidence type="ECO:0000256" key="1">
    <source>
        <dbReference type="ARBA" id="ARBA00022729"/>
    </source>
</evidence>
<dbReference type="FunFam" id="3.30.430.20:FF:000012">
    <property type="entry name" value="Cysteine-rich receptor-like protein kinase 25"/>
    <property type="match status" value="1"/>
</dbReference>
<sequence>MNQTANEAASHKNKKFATNETLIFGSQNLYTLAQCTPDLSSNDCRSCLNKVIRELPCCDGNLGGRIIYPSCNVRYELYPFYRTTNSDALFPRTNHSKQDSGFTQDPFYLSHNCSSNYHYLPQVNYFQIYLKPLFFSLSSNAANGNIFYEDHVEYLVYGQFMCRGDLPPRLCVQCLKNATDRLSSNSTCRSSPKGIIV</sequence>
<dbReference type="PROSITE" id="PS51473">
    <property type="entry name" value="GNK2"/>
    <property type="match status" value="2"/>
</dbReference>
<dbReference type="CDD" id="cd23509">
    <property type="entry name" value="Gnk2-like"/>
    <property type="match status" value="2"/>
</dbReference>
<gene>
    <name evidence="5" type="primary">LOC113785155</name>
</gene>
<keyword evidence="2" id="KW-0677">Repeat</keyword>
<evidence type="ECO:0000313" key="4">
    <source>
        <dbReference type="Proteomes" id="UP000087171"/>
    </source>
</evidence>
<dbReference type="AlphaFoldDB" id="A0A3Q7XTP4"/>
<evidence type="ECO:0000313" key="5">
    <source>
        <dbReference type="RefSeq" id="XP_027187266.1"/>
    </source>
</evidence>
<dbReference type="InterPro" id="IPR038408">
    <property type="entry name" value="GNK2_sf"/>
</dbReference>
<feature type="domain" description="Gnk2-homologous" evidence="3">
    <location>
        <begin position="1"/>
        <end position="80"/>
    </location>
</feature>